<feature type="compositionally biased region" description="Pro residues" evidence="1">
    <location>
        <begin position="744"/>
        <end position="760"/>
    </location>
</feature>
<feature type="compositionally biased region" description="Basic and acidic residues" evidence="1">
    <location>
        <begin position="911"/>
        <end position="922"/>
    </location>
</feature>
<feature type="compositionally biased region" description="Pro residues" evidence="1">
    <location>
        <begin position="968"/>
        <end position="981"/>
    </location>
</feature>
<organism evidence="2 3">
    <name type="scientific">Psilocybe cyanescens</name>
    <dbReference type="NCBI Taxonomy" id="93625"/>
    <lineage>
        <taxon>Eukaryota</taxon>
        <taxon>Fungi</taxon>
        <taxon>Dikarya</taxon>
        <taxon>Basidiomycota</taxon>
        <taxon>Agaricomycotina</taxon>
        <taxon>Agaricomycetes</taxon>
        <taxon>Agaricomycetidae</taxon>
        <taxon>Agaricales</taxon>
        <taxon>Agaricineae</taxon>
        <taxon>Strophariaceae</taxon>
        <taxon>Psilocybe</taxon>
    </lineage>
</organism>
<evidence type="ECO:0000313" key="3">
    <source>
        <dbReference type="Proteomes" id="UP000283269"/>
    </source>
</evidence>
<sequence>MSQVKLNLQPPPNVDFVTGYPGIPPGQDRPQASVRGAIEVRVTPQGVKAKWVRVELRKVETLPGGGPANTFYDFVGPSPVNLWSTSDEYGLLRSQDFPFSIRIPESIPPTIALDGKAGIGYELVASVCTKGKKGFLRKAKSVVASTIAPIIIDKHELHSTWPVYQQPETRHLAQEGVNLIIERKNTCFGPGDRVSVVATVKSDSLHTVILRGFEMTLREATVFRAGVHTAGKKNAPQVRQVNIAETKVGVNATLYGGTAHTSELSCMIQPDHTTTSLNAARHIDITYTLCIKALMGTGAHLVMDLPVIISNWQSRIGPAPSLSLLPPTIPGAAPITRIDPVRGRADPPAATLPLNRPTNDGGYGHTRNASSSAYNTLPATSSTPADDSNYGTGYGLGRPGNGLVDEFGSNANSRPVISAAPSTTGSVATPAPVLASSTGRTAGSSSTASRFMVKNAEVPQANVNRQRSAQQGQGSGSGSGSGSTAQPAKQWPTAEEEKLLYEQARAKVAHVQGEAAAPPPALLRASPPPQAITTPANRGPTAPATSTPTKNAWLSAEEEKRLFQQAQAAVQRNQGVQPANALGGGSNHTRNDSDPKTSSGSGSKQSTGAALYAQAINARSAASGQAGGSASASTAKTVPQYQTAEQEKAALRRYEEARRAVDRTQNTSADDPVAPPANSGPIAYESLFPASRGAPAQSSAPPPADAPPPFDSAAGGSNIMAHLSEKERLRRAYEAQDAARQANPSPPPPAAYSAPTPAPAPASRQPVSPAPLPGQYANALEEKEALRRKFEARDNANAQPVLPPPRSNNVAASPPANTGGSSALPRSPGANASGFRPAPVPPAASPTKVLTAAEEKALLRAKYEVRDSGNRPAPVVTQTQTNGNSSANGVAGSVTTPTTPPPLMPRPPVEYIKETQEEDARLSRINGEIPKLNGSSSSASLNKPSSGAGALDMKPFTPFRAGFDPNSIAPPGPPPPLPKSE</sequence>
<dbReference type="Proteomes" id="UP000283269">
    <property type="component" value="Unassembled WGS sequence"/>
</dbReference>
<dbReference type="Gene3D" id="2.60.40.640">
    <property type="match status" value="1"/>
</dbReference>
<feature type="compositionally biased region" description="Polar residues" evidence="1">
    <location>
        <begin position="367"/>
        <end position="391"/>
    </location>
</feature>
<feature type="compositionally biased region" description="Pro residues" evidence="1">
    <location>
        <begin position="898"/>
        <end position="908"/>
    </location>
</feature>
<feature type="compositionally biased region" description="Polar residues" evidence="1">
    <location>
        <begin position="415"/>
        <end position="427"/>
    </location>
</feature>
<dbReference type="AlphaFoldDB" id="A0A409WIW8"/>
<name>A0A409WIW8_PSICY</name>
<evidence type="ECO:0000256" key="1">
    <source>
        <dbReference type="SAM" id="MobiDB-lite"/>
    </source>
</evidence>
<feature type="region of interest" description="Disordered" evidence="1">
    <location>
        <begin position="415"/>
        <end position="493"/>
    </location>
</feature>
<feature type="compositionally biased region" description="Polar residues" evidence="1">
    <location>
        <begin position="807"/>
        <end position="821"/>
    </location>
</feature>
<dbReference type="InParanoid" id="A0A409WIW8"/>
<protein>
    <recommendedName>
        <fullName evidence="4">Arrestin C-terminal-like domain-containing protein</fullName>
    </recommendedName>
</protein>
<feature type="compositionally biased region" description="Low complexity" evidence="1">
    <location>
        <begin position="596"/>
        <end position="608"/>
    </location>
</feature>
<dbReference type="InterPro" id="IPR014752">
    <property type="entry name" value="Arrestin-like_C"/>
</dbReference>
<feature type="region of interest" description="Disordered" evidence="1">
    <location>
        <begin position="733"/>
        <end position="851"/>
    </location>
</feature>
<feature type="compositionally biased region" description="Polar residues" evidence="1">
    <location>
        <begin position="567"/>
        <end position="577"/>
    </location>
</feature>
<dbReference type="PANTHER" id="PTHR36419:SF1">
    <property type="entry name" value="RHO1 GEF LOCALIZING PROTEIN 1"/>
    <property type="match status" value="1"/>
</dbReference>
<dbReference type="InterPro" id="IPR053060">
    <property type="entry name" value="Cytokinesis_Signaling_Reg"/>
</dbReference>
<dbReference type="OrthoDB" id="4001642at2759"/>
<proteinExistence type="predicted"/>
<feature type="region of interest" description="Disordered" evidence="1">
    <location>
        <begin position="624"/>
        <end position="716"/>
    </location>
</feature>
<feature type="compositionally biased region" description="Polar residues" evidence="1">
    <location>
        <begin position="876"/>
        <end position="888"/>
    </location>
</feature>
<feature type="compositionally biased region" description="Low complexity" evidence="1">
    <location>
        <begin position="689"/>
        <end position="699"/>
    </location>
</feature>
<feature type="region of interest" description="Disordered" evidence="1">
    <location>
        <begin position="863"/>
        <end position="981"/>
    </location>
</feature>
<dbReference type="EMBL" id="NHYD01003418">
    <property type="protein sequence ID" value="PPQ78439.1"/>
    <property type="molecule type" value="Genomic_DNA"/>
</dbReference>
<feature type="region of interest" description="Disordered" evidence="1">
    <location>
        <begin position="567"/>
        <end position="608"/>
    </location>
</feature>
<accession>A0A409WIW8</accession>
<reference evidence="2 3" key="1">
    <citation type="journal article" date="2018" name="Evol. Lett.">
        <title>Horizontal gene cluster transfer increased hallucinogenic mushroom diversity.</title>
        <authorList>
            <person name="Reynolds H.T."/>
            <person name="Vijayakumar V."/>
            <person name="Gluck-Thaler E."/>
            <person name="Korotkin H.B."/>
            <person name="Matheny P.B."/>
            <person name="Slot J.C."/>
        </authorList>
    </citation>
    <scope>NUCLEOTIDE SEQUENCE [LARGE SCALE GENOMIC DNA]</scope>
    <source>
        <strain evidence="2 3">2631</strain>
    </source>
</reference>
<feature type="region of interest" description="Disordered" evidence="1">
    <location>
        <begin position="511"/>
        <end position="551"/>
    </location>
</feature>
<keyword evidence="3" id="KW-1185">Reference proteome</keyword>
<dbReference type="PANTHER" id="PTHR36419">
    <property type="entry name" value="ARRESTIN FAMILY PROTEIN 1"/>
    <property type="match status" value="1"/>
</dbReference>
<evidence type="ECO:0000313" key="2">
    <source>
        <dbReference type="EMBL" id="PPQ78439.1"/>
    </source>
</evidence>
<feature type="compositionally biased region" description="Basic and acidic residues" evidence="1">
    <location>
        <begin position="645"/>
        <end position="662"/>
    </location>
</feature>
<dbReference type="GO" id="GO:0000917">
    <property type="term" value="P:division septum assembly"/>
    <property type="evidence" value="ECO:0007669"/>
    <property type="project" value="TreeGrafter"/>
</dbReference>
<feature type="compositionally biased region" description="Low complexity" evidence="1">
    <location>
        <begin position="624"/>
        <end position="635"/>
    </location>
</feature>
<comment type="caution">
    <text evidence="2">The sequence shown here is derived from an EMBL/GenBank/DDBJ whole genome shotgun (WGS) entry which is preliminary data.</text>
</comment>
<feature type="compositionally biased region" description="Pro residues" evidence="1">
    <location>
        <begin position="517"/>
        <end position="530"/>
    </location>
</feature>
<feature type="compositionally biased region" description="Low complexity" evidence="1">
    <location>
        <begin position="930"/>
        <end position="948"/>
    </location>
</feature>
<evidence type="ECO:0008006" key="4">
    <source>
        <dbReference type="Google" id="ProtNLM"/>
    </source>
</evidence>
<feature type="compositionally biased region" description="Low complexity" evidence="1">
    <location>
        <begin position="435"/>
        <end position="450"/>
    </location>
</feature>
<feature type="compositionally biased region" description="Basic and acidic residues" evidence="1">
    <location>
        <begin position="780"/>
        <end position="794"/>
    </location>
</feature>
<dbReference type="GO" id="GO:0000935">
    <property type="term" value="C:division septum"/>
    <property type="evidence" value="ECO:0007669"/>
    <property type="project" value="TreeGrafter"/>
</dbReference>
<feature type="region of interest" description="Disordered" evidence="1">
    <location>
        <begin position="337"/>
        <end position="397"/>
    </location>
</feature>
<gene>
    <name evidence="2" type="ORF">CVT25_011884</name>
</gene>
<feature type="compositionally biased region" description="Pro residues" evidence="1">
    <location>
        <begin position="700"/>
        <end position="710"/>
    </location>
</feature>